<sequence>MMNSANNITEECFEASIIKDIESINTATESSISSSLDDQIIKKFESIERRLDMIGSLSELNMGSQSPLHNTDYNNLASYIKALESIKEKLSTLQMEISDKTSQNYIENFKIKKLKNEISIFDTKCMELDIRCGNFDKKIEGVEESITSINEMLDKIQENCYKDDEYKECCLKVDEAIRNCNIREKKGKSKTLKVEMKKKNKLGIQKYSKTCKK</sequence>
<keyword evidence="1" id="KW-0175">Coiled coil</keyword>
<protein>
    <submittedName>
        <fullName evidence="2">Uncharacterized protein</fullName>
    </submittedName>
</protein>
<dbReference type="Proteomes" id="UP000187209">
    <property type="component" value="Unassembled WGS sequence"/>
</dbReference>
<gene>
    <name evidence="2" type="ORF">SteCoe_23942</name>
</gene>
<dbReference type="EMBL" id="MPUH01000620">
    <property type="protein sequence ID" value="OMJ76640.1"/>
    <property type="molecule type" value="Genomic_DNA"/>
</dbReference>
<accession>A0A1R2BIP1</accession>
<name>A0A1R2BIP1_9CILI</name>
<organism evidence="2 3">
    <name type="scientific">Stentor coeruleus</name>
    <dbReference type="NCBI Taxonomy" id="5963"/>
    <lineage>
        <taxon>Eukaryota</taxon>
        <taxon>Sar</taxon>
        <taxon>Alveolata</taxon>
        <taxon>Ciliophora</taxon>
        <taxon>Postciliodesmatophora</taxon>
        <taxon>Heterotrichea</taxon>
        <taxon>Heterotrichida</taxon>
        <taxon>Stentoridae</taxon>
        <taxon>Stentor</taxon>
    </lineage>
</organism>
<evidence type="ECO:0000313" key="2">
    <source>
        <dbReference type="EMBL" id="OMJ76640.1"/>
    </source>
</evidence>
<reference evidence="2 3" key="1">
    <citation type="submission" date="2016-11" db="EMBL/GenBank/DDBJ databases">
        <title>The macronuclear genome of Stentor coeruleus: a giant cell with tiny introns.</title>
        <authorList>
            <person name="Slabodnick M."/>
            <person name="Ruby J.G."/>
            <person name="Reiff S.B."/>
            <person name="Swart E.C."/>
            <person name="Gosai S."/>
            <person name="Prabakaran S."/>
            <person name="Witkowska E."/>
            <person name="Larue G.E."/>
            <person name="Fisher S."/>
            <person name="Freeman R.M."/>
            <person name="Gunawardena J."/>
            <person name="Chu W."/>
            <person name="Stover N.A."/>
            <person name="Gregory B.D."/>
            <person name="Nowacki M."/>
            <person name="Derisi J."/>
            <person name="Roy S.W."/>
            <person name="Marshall W.F."/>
            <person name="Sood P."/>
        </authorList>
    </citation>
    <scope>NUCLEOTIDE SEQUENCE [LARGE SCALE GENOMIC DNA]</scope>
    <source>
        <strain evidence="2">WM001</strain>
    </source>
</reference>
<evidence type="ECO:0000313" key="3">
    <source>
        <dbReference type="Proteomes" id="UP000187209"/>
    </source>
</evidence>
<dbReference type="AlphaFoldDB" id="A0A1R2BIP1"/>
<evidence type="ECO:0000256" key="1">
    <source>
        <dbReference type="SAM" id="Coils"/>
    </source>
</evidence>
<keyword evidence="3" id="KW-1185">Reference proteome</keyword>
<feature type="coiled-coil region" evidence="1">
    <location>
        <begin position="76"/>
        <end position="103"/>
    </location>
</feature>
<comment type="caution">
    <text evidence="2">The sequence shown here is derived from an EMBL/GenBank/DDBJ whole genome shotgun (WGS) entry which is preliminary data.</text>
</comment>
<proteinExistence type="predicted"/>